<dbReference type="GO" id="GO:0051537">
    <property type="term" value="F:2 iron, 2 sulfur cluster binding"/>
    <property type="evidence" value="ECO:0007669"/>
    <property type="project" value="TreeGrafter"/>
</dbReference>
<dbReference type="GO" id="GO:0005739">
    <property type="term" value="C:mitochondrion"/>
    <property type="evidence" value="ECO:0007669"/>
    <property type="project" value="TreeGrafter"/>
</dbReference>
<keyword evidence="3" id="KW-1185">Reference proteome</keyword>
<proteinExistence type="predicted"/>
<dbReference type="EMBL" id="HG736413">
    <property type="protein sequence ID" value="CDJ36624.1"/>
    <property type="molecule type" value="Genomic_DNA"/>
</dbReference>
<organism evidence="2 3">
    <name type="scientific">Eimeria mitis</name>
    <dbReference type="NCBI Taxonomy" id="44415"/>
    <lineage>
        <taxon>Eukaryota</taxon>
        <taxon>Sar</taxon>
        <taxon>Alveolata</taxon>
        <taxon>Apicomplexa</taxon>
        <taxon>Conoidasida</taxon>
        <taxon>Coccidia</taxon>
        <taxon>Eucoccidiorida</taxon>
        <taxon>Eimeriorina</taxon>
        <taxon>Eimeriidae</taxon>
        <taxon>Eimeria</taxon>
    </lineage>
</organism>
<accession>U6KF94</accession>
<dbReference type="Proteomes" id="UP000030744">
    <property type="component" value="Unassembled WGS sequence"/>
</dbReference>
<dbReference type="InterPro" id="IPR050322">
    <property type="entry name" value="Fe-S_cluster_asmbl/transfer"/>
</dbReference>
<evidence type="ECO:0000313" key="2">
    <source>
        <dbReference type="EMBL" id="CDJ36624.1"/>
    </source>
</evidence>
<name>U6KF94_9EIME</name>
<feature type="region of interest" description="Disordered" evidence="1">
    <location>
        <begin position="145"/>
        <end position="177"/>
    </location>
</feature>
<dbReference type="Gene3D" id="2.60.300.12">
    <property type="entry name" value="HesB-like domain"/>
    <property type="match status" value="1"/>
</dbReference>
<reference evidence="2" key="2">
    <citation type="submission" date="2013-10" db="EMBL/GenBank/DDBJ databases">
        <authorList>
            <person name="Aslett M."/>
        </authorList>
    </citation>
    <scope>NUCLEOTIDE SEQUENCE [LARGE SCALE GENOMIC DNA]</scope>
    <source>
        <strain evidence="2">Houghton</strain>
    </source>
</reference>
<feature type="compositionally biased region" description="Low complexity" evidence="1">
    <location>
        <begin position="242"/>
        <end position="256"/>
    </location>
</feature>
<dbReference type="InterPro" id="IPR017870">
    <property type="entry name" value="FeS_cluster_insertion_CS"/>
</dbReference>
<dbReference type="OrthoDB" id="333486at2759"/>
<dbReference type="GO" id="GO:0016226">
    <property type="term" value="P:iron-sulfur cluster assembly"/>
    <property type="evidence" value="ECO:0007669"/>
    <property type="project" value="TreeGrafter"/>
</dbReference>
<evidence type="ECO:0000256" key="1">
    <source>
        <dbReference type="SAM" id="MobiDB-lite"/>
    </source>
</evidence>
<dbReference type="RefSeq" id="XP_037878912.1">
    <property type="nucleotide sequence ID" value="XM_038023058.1"/>
</dbReference>
<dbReference type="InterPro" id="IPR035903">
    <property type="entry name" value="HesB-like_dom_sf"/>
</dbReference>
<dbReference type="PANTHER" id="PTHR10072">
    <property type="entry name" value="IRON-SULFUR CLUSTER ASSEMBLY PROTEIN"/>
    <property type="match status" value="1"/>
</dbReference>
<dbReference type="PANTHER" id="PTHR10072:SF41">
    <property type="entry name" value="IRON-SULFUR CLUSTER ASSEMBLY 1 HOMOLOG, MITOCHONDRIAL"/>
    <property type="match status" value="1"/>
</dbReference>
<reference evidence="2" key="1">
    <citation type="submission" date="2013-10" db="EMBL/GenBank/DDBJ databases">
        <title>Genomic analysis of the causative agents of coccidiosis in chickens.</title>
        <authorList>
            <person name="Reid A.J."/>
            <person name="Blake D."/>
            <person name="Billington K."/>
            <person name="Browne H."/>
            <person name="Dunn M."/>
            <person name="Hung S."/>
            <person name="Kawahara F."/>
            <person name="Miranda-Saavedra D."/>
            <person name="Mourier T."/>
            <person name="Nagra H."/>
            <person name="Otto T.D."/>
            <person name="Rawlings N."/>
            <person name="Sanchez A."/>
            <person name="Sanders M."/>
            <person name="Subramaniam C."/>
            <person name="Tay Y."/>
            <person name="Dear P."/>
            <person name="Doerig C."/>
            <person name="Gruber A."/>
            <person name="Parkinson J."/>
            <person name="Shirley M."/>
            <person name="Wan K.L."/>
            <person name="Berriman M."/>
            <person name="Tomley F."/>
            <person name="Pain A."/>
        </authorList>
    </citation>
    <scope>NUCLEOTIDE SEQUENCE [LARGE SCALE GENOMIC DNA]</scope>
    <source>
        <strain evidence="2">Houghton</strain>
    </source>
</reference>
<gene>
    <name evidence="2" type="ORF">EMH_0066350</name>
</gene>
<dbReference type="GeneID" id="60404205"/>
<sequence>MLPAVGFVRLAAKEFIRCGAPRPLQGSAARGCGSACAKRVCYSPSKSTAPAAATAAASAAAAVETAAADINELNWGIFQQHLCSSAEEICCCIPSKGITGGRWVYTCTAPHQYTLRGQRYPRLGDIQIRLFQGFSAAAHTPLARAVPSRNSSSSSSSISSSRCSSRSSSTSTEFGEVYGPRSREAVAAALAGFSRGLPGDRAAPAAAAAGAAAGGRPPLLSATPAAVGHIKKLVKDYNDALQQQQQQQQKQQQQQQRDGEPPLKATGIRISLQRQGCSGMAYDVTLCTERRPERNEASAAAGGAAAGAAAADAAAGGSSQASGAAKVPSRRGRNWGEDEVVRIDGVEIRVAADAVMLLIGTQIDFVDEDVQTGFVFNNPNQKQSCGCGKSFMV</sequence>
<dbReference type="PROSITE" id="PS01152">
    <property type="entry name" value="HESB"/>
    <property type="match status" value="1"/>
</dbReference>
<feature type="compositionally biased region" description="Low complexity" evidence="1">
    <location>
        <begin position="148"/>
        <end position="171"/>
    </location>
</feature>
<dbReference type="AlphaFoldDB" id="U6KF94"/>
<evidence type="ECO:0000313" key="3">
    <source>
        <dbReference type="Proteomes" id="UP000030744"/>
    </source>
</evidence>
<dbReference type="SUPFAM" id="SSF89360">
    <property type="entry name" value="HesB-like domain"/>
    <property type="match status" value="1"/>
</dbReference>
<feature type="region of interest" description="Disordered" evidence="1">
    <location>
        <begin position="239"/>
        <end position="268"/>
    </location>
</feature>
<protein>
    <submittedName>
        <fullName evidence="2">Iron-sulfur cluster assembly accessory protein, putative</fullName>
    </submittedName>
</protein>
<dbReference type="VEuPathDB" id="ToxoDB:EMH_0066350"/>